<feature type="transmembrane region" description="Helical" evidence="1">
    <location>
        <begin position="199"/>
        <end position="224"/>
    </location>
</feature>
<name>A0A9P1IZE0_9PELO</name>
<dbReference type="Proteomes" id="UP001152747">
    <property type="component" value="Unassembled WGS sequence"/>
</dbReference>
<dbReference type="Pfam" id="PF10326">
    <property type="entry name" value="7TM_GPCR_Str"/>
    <property type="match status" value="1"/>
</dbReference>
<dbReference type="GO" id="GO:0005886">
    <property type="term" value="C:plasma membrane"/>
    <property type="evidence" value="ECO:0007669"/>
    <property type="project" value="TreeGrafter"/>
</dbReference>
<proteinExistence type="predicted"/>
<dbReference type="PANTHER" id="PTHR22943">
    <property type="entry name" value="7-TRANSMEMBRANE DOMAIN RECEPTOR C.ELEGANS"/>
    <property type="match status" value="1"/>
</dbReference>
<sequence>MFSFSLISLISTFIDFLNKPKCHIANGAYVIFSMNDLKLRSDHAHWLNALNCSCFAVTISLLAVHFVYRYISVCKSHKRSLFSFPYSLIWLIFCSTITVVWYTATQLYSSRTPELDQLINSSLFQNYEIFPRDIIYHGSYYYNLLDSKLNVHNTLMTFGVNLITLFCPMIILVCGSITYRELIIRKNISRKFEDLQRQLFQALVIQTIIPLFTMFLPGFLILILPIFRLTLGSSEFLLMLFITTYPLIDPLIVLYIIKDYRQIIKRLLKCNKNNQVMQNSSIIVSNNL</sequence>
<dbReference type="EMBL" id="CANHGI010000005">
    <property type="protein sequence ID" value="CAI5453481.1"/>
    <property type="molecule type" value="Genomic_DNA"/>
</dbReference>
<evidence type="ECO:0000313" key="2">
    <source>
        <dbReference type="EMBL" id="CAI5453481.1"/>
    </source>
</evidence>
<gene>
    <name evidence="2" type="ORF">CAMP_LOCUS16118</name>
</gene>
<feature type="transmembrane region" description="Helical" evidence="1">
    <location>
        <begin position="155"/>
        <end position="179"/>
    </location>
</feature>
<evidence type="ECO:0000256" key="1">
    <source>
        <dbReference type="SAM" id="Phobius"/>
    </source>
</evidence>
<dbReference type="InterPro" id="IPR019428">
    <property type="entry name" value="7TM_GPCR_serpentine_rcpt_Str"/>
</dbReference>
<reference evidence="2" key="1">
    <citation type="submission" date="2022-11" db="EMBL/GenBank/DDBJ databases">
        <authorList>
            <person name="Kikuchi T."/>
        </authorList>
    </citation>
    <scope>NUCLEOTIDE SEQUENCE</scope>
    <source>
        <strain evidence="2">PS1010</strain>
    </source>
</reference>
<keyword evidence="1" id="KW-0472">Membrane</keyword>
<comment type="caution">
    <text evidence="2">The sequence shown here is derived from an EMBL/GenBank/DDBJ whole genome shotgun (WGS) entry which is preliminary data.</text>
</comment>
<dbReference type="OrthoDB" id="5823194at2759"/>
<dbReference type="PANTHER" id="PTHR22943:SF46">
    <property type="entry name" value="SEVEN TM RECEPTOR"/>
    <property type="match status" value="1"/>
</dbReference>
<dbReference type="GO" id="GO:0038022">
    <property type="term" value="F:G protein-coupled olfactory receptor activity"/>
    <property type="evidence" value="ECO:0007669"/>
    <property type="project" value="TreeGrafter"/>
</dbReference>
<keyword evidence="1" id="KW-0812">Transmembrane</keyword>
<organism evidence="2 3">
    <name type="scientific">Caenorhabditis angaria</name>
    <dbReference type="NCBI Taxonomy" id="860376"/>
    <lineage>
        <taxon>Eukaryota</taxon>
        <taxon>Metazoa</taxon>
        <taxon>Ecdysozoa</taxon>
        <taxon>Nematoda</taxon>
        <taxon>Chromadorea</taxon>
        <taxon>Rhabditida</taxon>
        <taxon>Rhabditina</taxon>
        <taxon>Rhabditomorpha</taxon>
        <taxon>Rhabditoidea</taxon>
        <taxon>Rhabditidae</taxon>
        <taxon>Peloderinae</taxon>
        <taxon>Caenorhabditis</taxon>
    </lineage>
</organism>
<dbReference type="SUPFAM" id="SSF81321">
    <property type="entry name" value="Family A G protein-coupled receptor-like"/>
    <property type="match status" value="1"/>
</dbReference>
<keyword evidence="3" id="KW-1185">Reference proteome</keyword>
<evidence type="ECO:0008006" key="4">
    <source>
        <dbReference type="Google" id="ProtNLM"/>
    </source>
</evidence>
<dbReference type="GO" id="GO:0042048">
    <property type="term" value="P:olfactory behavior"/>
    <property type="evidence" value="ECO:0007669"/>
    <property type="project" value="TreeGrafter"/>
</dbReference>
<evidence type="ECO:0000313" key="3">
    <source>
        <dbReference type="Proteomes" id="UP001152747"/>
    </source>
</evidence>
<dbReference type="AlphaFoldDB" id="A0A9P1IZE0"/>
<dbReference type="Gene3D" id="1.20.1070.10">
    <property type="entry name" value="Rhodopsin 7-helix transmembrane proteins"/>
    <property type="match status" value="1"/>
</dbReference>
<keyword evidence="1" id="KW-1133">Transmembrane helix</keyword>
<feature type="transmembrane region" description="Helical" evidence="1">
    <location>
        <begin position="46"/>
        <end position="68"/>
    </location>
</feature>
<protein>
    <recommendedName>
        <fullName evidence="4">Seven TM Receptor</fullName>
    </recommendedName>
</protein>
<feature type="transmembrane region" description="Helical" evidence="1">
    <location>
        <begin position="236"/>
        <end position="257"/>
    </location>
</feature>
<accession>A0A9P1IZE0</accession>
<feature type="transmembrane region" description="Helical" evidence="1">
    <location>
        <begin position="80"/>
        <end position="104"/>
    </location>
</feature>